<name>A0A0K9PHP9_ZOSMR</name>
<keyword evidence="7" id="KW-0489">Methyltransferase</keyword>
<evidence type="ECO:0000256" key="3">
    <source>
        <dbReference type="ARBA" id="ARBA00023002"/>
    </source>
</evidence>
<dbReference type="SUPFAM" id="SSF46689">
    <property type="entry name" value="Homeodomain-like"/>
    <property type="match status" value="1"/>
</dbReference>
<dbReference type="InterPro" id="IPR007526">
    <property type="entry name" value="SWIRM"/>
</dbReference>
<evidence type="ECO:0000259" key="6">
    <source>
        <dbReference type="PROSITE" id="PS50934"/>
    </source>
</evidence>
<keyword evidence="8" id="KW-1185">Reference proteome</keyword>
<sequence>MPLDSSSPSSSAAALTQEQLQLPYEALNYTPPSLSPSHSTPMETEQRQVQLTSSSPTPAPPLASQSTSLTLTVDVPLVENSHMSLPKEEETEQGSPPSKKRKRRRKQFPEMIPINDIRVLRPHTRPPPSVYNEKLMDEIVQMQINDSEFVVKPRRGRPPRSASYITSGVRTQEDELNVEALIAMSVGFPSDSLTEEEIEENVVSVIGGAEQANYIIIRNHILARWRSNVTVWLTADHVMESIRLEHRTLVNSAYTFLVDHGYVNFGLSLAINEAKLGKNLSSSGARGNVIVVGAGVAGLAAARHLIYLGFKVAVVEGRNRPGGRVLTRKMQGGGVVAAVDLGGSVITGINGNPFGVLARQLGFPLHKVRDMCPLYLPDGRAVDPVLDSNVEVAFNKLLEKVCKLRQAVMDEVRIVDVSLGTALEAFRQVYGTMEKPEERMLLNWHLANLEYANATDLSKLSMAYWDQDDPYEMGGDHCFIPGGNIRFIRALADKLPIFYGRTVNRVQYGSDGVMVYTNGQVFKGDVVLCTFPLGVLKKDSIEFVPPLPIEKQDAIRRLGFGVLNKVAMLFPHDFWGGGIDTFGHLTEDSNDRGEFFLFYSYSSVSGGPLLIALVAGESAVKFETVSPVEPVKKVLDVLRGIFSPKGIHVPDPVQVVCTRWGSDKFAYGSYSYIAVGSSGDDYDILAENVGNGRVFFAGEATNKRYPATMHGAYLSGLREAAAISRIHKGKPTIVVQEEDFIHNLDDLFTNPDISFSGCEVLYDPDSTAPNSTALLRVEIEGKVQRSTPLFLYGLFQRKQVMELQSIDRDDKRLAMLHHKYGTKLVGREGLGSSGEALANRIMARKVKNTK</sequence>
<dbReference type="InterPro" id="IPR050281">
    <property type="entry name" value="Flavin_monoamine_oxidase"/>
</dbReference>
<protein>
    <submittedName>
        <fullName evidence="7">Lysine-specific histone demethylase 1</fullName>
    </submittedName>
</protein>
<dbReference type="PANTHER" id="PTHR10742:SF381">
    <property type="entry name" value="LYSINE-SPECIFIC HISTONE DEMETHYLASE 1 HOMOLOG 1"/>
    <property type="match status" value="1"/>
</dbReference>
<gene>
    <name evidence="7" type="ORF">ZOSMA_23G01400</name>
</gene>
<dbReference type="InterPro" id="IPR036388">
    <property type="entry name" value="WH-like_DNA-bd_sf"/>
</dbReference>
<feature type="compositionally biased region" description="Low complexity" evidence="5">
    <location>
        <begin position="50"/>
        <end position="69"/>
    </location>
</feature>
<keyword evidence="3" id="KW-0560">Oxidoreductase</keyword>
<keyword evidence="7" id="KW-0808">Transferase</keyword>
<dbReference type="GO" id="GO:0005634">
    <property type="term" value="C:nucleus"/>
    <property type="evidence" value="ECO:0000318"/>
    <property type="project" value="GO_Central"/>
</dbReference>
<dbReference type="Gene3D" id="3.50.50.60">
    <property type="entry name" value="FAD/NAD(P)-binding domain"/>
    <property type="match status" value="1"/>
</dbReference>
<organism evidence="7 8">
    <name type="scientific">Zostera marina</name>
    <name type="common">Eelgrass</name>
    <dbReference type="NCBI Taxonomy" id="29655"/>
    <lineage>
        <taxon>Eukaryota</taxon>
        <taxon>Viridiplantae</taxon>
        <taxon>Streptophyta</taxon>
        <taxon>Embryophyta</taxon>
        <taxon>Tracheophyta</taxon>
        <taxon>Spermatophyta</taxon>
        <taxon>Magnoliopsida</taxon>
        <taxon>Liliopsida</taxon>
        <taxon>Zosteraceae</taxon>
        <taxon>Zostera</taxon>
    </lineage>
</organism>
<dbReference type="GO" id="GO:0008168">
    <property type="term" value="F:methyltransferase activity"/>
    <property type="evidence" value="ECO:0007669"/>
    <property type="project" value="UniProtKB-KW"/>
</dbReference>
<dbReference type="FunFam" id="1.10.10.10:FF:000064">
    <property type="entry name" value="Lysine-specific histone demethylase 1A"/>
    <property type="match status" value="1"/>
</dbReference>
<dbReference type="STRING" id="29655.A0A0K9PHP9"/>
<feature type="domain" description="SWIRM" evidence="6">
    <location>
        <begin position="173"/>
        <end position="274"/>
    </location>
</feature>
<dbReference type="Proteomes" id="UP000036987">
    <property type="component" value="Unassembled WGS sequence"/>
</dbReference>
<dbReference type="InterPro" id="IPR036188">
    <property type="entry name" value="FAD/NAD-bd_sf"/>
</dbReference>
<evidence type="ECO:0000256" key="2">
    <source>
        <dbReference type="ARBA" id="ARBA00022853"/>
    </source>
</evidence>
<dbReference type="EMBL" id="LFYR01000839">
    <property type="protein sequence ID" value="KMZ68481.1"/>
    <property type="molecule type" value="Genomic_DNA"/>
</dbReference>
<feature type="compositionally biased region" description="Low complexity" evidence="5">
    <location>
        <begin position="30"/>
        <end position="41"/>
    </location>
</feature>
<evidence type="ECO:0000313" key="8">
    <source>
        <dbReference type="Proteomes" id="UP000036987"/>
    </source>
</evidence>
<dbReference type="AlphaFoldDB" id="A0A0K9PHP9"/>
<dbReference type="GO" id="GO:0006325">
    <property type="term" value="P:chromatin organization"/>
    <property type="evidence" value="ECO:0007669"/>
    <property type="project" value="UniProtKB-KW"/>
</dbReference>
<dbReference type="GO" id="GO:0045892">
    <property type="term" value="P:negative regulation of DNA-templated transcription"/>
    <property type="evidence" value="ECO:0000318"/>
    <property type="project" value="GO_Central"/>
</dbReference>
<dbReference type="GO" id="GO:0016491">
    <property type="term" value="F:oxidoreductase activity"/>
    <property type="evidence" value="ECO:0000318"/>
    <property type="project" value="GO_Central"/>
</dbReference>
<dbReference type="InterPro" id="IPR002937">
    <property type="entry name" value="Amino_oxidase"/>
</dbReference>
<keyword evidence="2" id="KW-0156">Chromatin regulator</keyword>
<feature type="region of interest" description="Disordered" evidence="5">
    <location>
        <begin position="1"/>
        <end position="69"/>
    </location>
</feature>
<comment type="similarity">
    <text evidence="1">Belongs to the flavin monoamine oxidase family.</text>
</comment>
<accession>A0A0K9PHP9</accession>
<dbReference type="SUPFAM" id="SSF51905">
    <property type="entry name" value="FAD/NAD(P)-binding domain"/>
    <property type="match status" value="1"/>
</dbReference>
<dbReference type="Pfam" id="PF01593">
    <property type="entry name" value="Amino_oxidase"/>
    <property type="match status" value="1"/>
</dbReference>
<feature type="region of interest" description="Disordered" evidence="5">
    <location>
        <begin position="81"/>
        <end position="110"/>
    </location>
</feature>
<dbReference type="PROSITE" id="PS50934">
    <property type="entry name" value="SWIRM"/>
    <property type="match status" value="1"/>
</dbReference>
<dbReference type="SUPFAM" id="SSF54373">
    <property type="entry name" value="FAD-linked reductases, C-terminal domain"/>
    <property type="match status" value="1"/>
</dbReference>
<reference evidence="8" key="1">
    <citation type="journal article" date="2016" name="Nature">
        <title>The genome of the seagrass Zostera marina reveals angiosperm adaptation to the sea.</title>
        <authorList>
            <person name="Olsen J.L."/>
            <person name="Rouze P."/>
            <person name="Verhelst B."/>
            <person name="Lin Y.-C."/>
            <person name="Bayer T."/>
            <person name="Collen J."/>
            <person name="Dattolo E."/>
            <person name="De Paoli E."/>
            <person name="Dittami S."/>
            <person name="Maumus F."/>
            <person name="Michel G."/>
            <person name="Kersting A."/>
            <person name="Lauritano C."/>
            <person name="Lohaus R."/>
            <person name="Toepel M."/>
            <person name="Tonon T."/>
            <person name="Vanneste K."/>
            <person name="Amirebrahimi M."/>
            <person name="Brakel J."/>
            <person name="Bostroem C."/>
            <person name="Chovatia M."/>
            <person name="Grimwood J."/>
            <person name="Jenkins J.W."/>
            <person name="Jueterbock A."/>
            <person name="Mraz A."/>
            <person name="Stam W.T."/>
            <person name="Tice H."/>
            <person name="Bornberg-Bauer E."/>
            <person name="Green P.J."/>
            <person name="Pearson G.A."/>
            <person name="Procaccini G."/>
            <person name="Duarte C.M."/>
            <person name="Schmutz J."/>
            <person name="Reusch T.B.H."/>
            <person name="Van de Peer Y."/>
        </authorList>
    </citation>
    <scope>NUCLEOTIDE SEQUENCE [LARGE SCALE GENOMIC DNA]</scope>
    <source>
        <strain evidence="8">cv. Finnish</strain>
    </source>
</reference>
<evidence type="ECO:0000256" key="5">
    <source>
        <dbReference type="SAM" id="MobiDB-lite"/>
    </source>
</evidence>
<dbReference type="PANTHER" id="PTHR10742">
    <property type="entry name" value="FLAVIN MONOAMINE OXIDASE"/>
    <property type="match status" value="1"/>
</dbReference>
<comment type="function">
    <text evidence="4">Probable histone demethylase.</text>
</comment>
<evidence type="ECO:0000256" key="1">
    <source>
        <dbReference type="ARBA" id="ARBA00005995"/>
    </source>
</evidence>
<dbReference type="OrthoDB" id="2219495at2759"/>
<evidence type="ECO:0000313" key="7">
    <source>
        <dbReference type="EMBL" id="KMZ68481.1"/>
    </source>
</evidence>
<proteinExistence type="inferred from homology"/>
<dbReference type="InterPro" id="IPR009057">
    <property type="entry name" value="Homeodomain-like_sf"/>
</dbReference>
<dbReference type="Pfam" id="PF04433">
    <property type="entry name" value="SWIRM"/>
    <property type="match status" value="1"/>
</dbReference>
<dbReference type="GO" id="GO:0032259">
    <property type="term" value="P:methylation"/>
    <property type="evidence" value="ECO:0007669"/>
    <property type="project" value="UniProtKB-KW"/>
</dbReference>
<feature type="compositionally biased region" description="Low complexity" evidence="5">
    <location>
        <begin position="1"/>
        <end position="14"/>
    </location>
</feature>
<dbReference type="OMA" id="SSRGEMF"/>
<comment type="caution">
    <text evidence="7">The sequence shown here is derived from an EMBL/GenBank/DDBJ whole genome shotgun (WGS) entry which is preliminary data.</text>
</comment>
<dbReference type="Gene3D" id="3.90.660.10">
    <property type="match status" value="1"/>
</dbReference>
<dbReference type="Gene3D" id="1.10.10.10">
    <property type="entry name" value="Winged helix-like DNA-binding domain superfamily/Winged helix DNA-binding domain"/>
    <property type="match status" value="1"/>
</dbReference>
<evidence type="ECO:0000256" key="4">
    <source>
        <dbReference type="ARBA" id="ARBA00056030"/>
    </source>
</evidence>